<dbReference type="InterPro" id="IPR006524">
    <property type="entry name" value="ArpU-like"/>
</dbReference>
<evidence type="ECO:0000313" key="2">
    <source>
        <dbReference type="Proteomes" id="UP000304148"/>
    </source>
</evidence>
<gene>
    <name evidence="1" type="ORF">PBLR_14331</name>
</gene>
<proteinExistence type="predicted"/>
<dbReference type="RefSeq" id="WP_172619573.1">
    <property type="nucleotide sequence ID" value="NZ_LS992241.1"/>
</dbReference>
<organism evidence="1 2">
    <name type="scientific">Paenibacillus alvei</name>
    <name type="common">Bacillus alvei</name>
    <dbReference type="NCBI Taxonomy" id="44250"/>
    <lineage>
        <taxon>Bacteria</taxon>
        <taxon>Bacillati</taxon>
        <taxon>Bacillota</taxon>
        <taxon>Bacilli</taxon>
        <taxon>Bacillales</taxon>
        <taxon>Paenibacillaceae</taxon>
        <taxon>Paenibacillus</taxon>
    </lineage>
</organism>
<dbReference type="Proteomes" id="UP000304148">
    <property type="component" value="Chromosome"/>
</dbReference>
<name>A0A383RHT8_PAEAL</name>
<protein>
    <submittedName>
        <fullName evidence="1">Phage transcriptional regulator, ArpU family</fullName>
    </submittedName>
</protein>
<dbReference type="EMBL" id="LS992241">
    <property type="protein sequence ID" value="SYX85909.1"/>
    <property type="molecule type" value="Genomic_DNA"/>
</dbReference>
<dbReference type="AlphaFoldDB" id="A0A383RHT8"/>
<accession>A0A383RHT8</accession>
<dbReference type="NCBIfam" id="TIGR01637">
    <property type="entry name" value="phage_arpU"/>
    <property type="match status" value="1"/>
</dbReference>
<sequence>MLVTIDEIDKTATFRAVERAFEEYRLYRFAEIVEKEPAIVQSYEPRLHGSTNVTSDPTANTAMKNAHTSEMIKKCKRIEAVVSQLHPMEKMLIEHRYMKEYVKDYQVYSFVFEPPIGEKMYRKIRWNAVRRVATALGILKFRPKKDGKNAD</sequence>
<evidence type="ECO:0000313" key="1">
    <source>
        <dbReference type="EMBL" id="SYX85909.1"/>
    </source>
</evidence>
<reference evidence="2" key="1">
    <citation type="submission" date="2018-08" db="EMBL/GenBank/DDBJ databases">
        <authorList>
            <person name="Chevrot R."/>
        </authorList>
    </citation>
    <scope>NUCLEOTIDE SEQUENCE [LARGE SCALE GENOMIC DNA]</scope>
</reference>